<dbReference type="Gene3D" id="2.102.10.10">
    <property type="entry name" value="Rieske [2Fe-2S] iron-sulphur domain"/>
    <property type="match status" value="1"/>
</dbReference>
<dbReference type="InterPro" id="IPR001433">
    <property type="entry name" value="OxRdtase_FAD/NAD-bd"/>
</dbReference>
<evidence type="ECO:0000256" key="5">
    <source>
        <dbReference type="ARBA" id="ARBA00022643"/>
    </source>
</evidence>
<dbReference type="GO" id="GO:0051537">
    <property type="term" value="F:2 iron, 2 sulfur cluster binding"/>
    <property type="evidence" value="ECO:0007669"/>
    <property type="project" value="UniProtKB-KW"/>
</dbReference>
<keyword evidence="14" id="KW-0028">Amino-acid biosynthesis</keyword>
<dbReference type="InterPro" id="IPR017941">
    <property type="entry name" value="Rieske_2Fe-2S"/>
</dbReference>
<evidence type="ECO:0000259" key="18">
    <source>
        <dbReference type="PROSITE" id="PS51384"/>
    </source>
</evidence>
<dbReference type="PRINTS" id="PR00371">
    <property type="entry name" value="FPNCR"/>
</dbReference>
<dbReference type="GO" id="GO:0010181">
    <property type="term" value="F:FMN binding"/>
    <property type="evidence" value="ECO:0007669"/>
    <property type="project" value="InterPro"/>
</dbReference>
<sequence length="845" mass="93843">MSSFPEVLNNLTPELAHAWHPVALVEEVGEQPLQVRLLGESWVLVRVAGKLMALRDQCPHRNAPLSAGCVIDGALECPYHGWRFADDGHCVHIPAMGTQVPPKSTAAQAPAGLEVRYGLVWLAPRPPKVPLIEIPEWSDSKFRTEIMPPLRTRASAAQIVDNFLDVTHFYYLHGKSFGLTSPDPIRSYHVERNANEVVLHHQTFFSNGSGPLLTRLGHYHCTLPYQCRLLAEFPGSDRQDMIALIAQPEDGQSTRIYKLLAYNWGEATLLEEMLAFETRVIEEDVAMTERLPSHDVPLANTAQAHARGDEIGLAWRQAIRQAFRKEPEDWSVADAPQRVAAEQRSTRITAVGAIPATVLVLYASQTGSAEALAIALTQRLRDSGITADCTAMDGLSPQALHRWGTVIFVSSTFGDGEAPDNGREFWLALSQADMPRLEALRYAVLGIGDRSFDTFCAHGRRLDQRLRDLGANTLLPCLESEAIDSDSIVSWQSKLLGLCSPATPTPPPAPSLRVLPEGSSKASSFAHARLLTSTQLGHMQHERFLLHCIVDIAETGLHYQTGDLLLILPENLSQEVDAFLAVSGFGGTEEVRIGNCSMSLHEAFTKHLDIRRWSAKALREKLPNESAQTFVERLRPLQPRRYSIASSASVNPEQVHLLVTAQRSDGGLCTDYLARLDHGVELRVNVHANPKFRLPAEDVPIIMIGAGSGLAPFLGFLQEREARGDHGKNWLFFGERHAASDFHFADKIQRWQHSGHLHRLDTAFSRDQVEAIYVQHRIQENAALFWDWLQQGAVVYLCGSRQRLAKGVSETLQHITEEYGGLSAEDARAYWAELQLAGRFCQDVY</sequence>
<evidence type="ECO:0000256" key="1">
    <source>
        <dbReference type="ARBA" id="ARBA00001917"/>
    </source>
</evidence>
<evidence type="ECO:0000256" key="6">
    <source>
        <dbReference type="ARBA" id="ARBA00022714"/>
    </source>
</evidence>
<keyword evidence="4" id="KW-0285">Flavoprotein</keyword>
<dbReference type="FunFam" id="3.40.50.80:FF:000001">
    <property type="entry name" value="NADPH--cytochrome P450 reductase 1"/>
    <property type="match status" value="1"/>
</dbReference>
<dbReference type="RefSeq" id="WP_215870761.1">
    <property type="nucleotide sequence ID" value="NZ_JAAXYO010000107.1"/>
</dbReference>
<dbReference type="PRINTS" id="PR00369">
    <property type="entry name" value="FLAVODOXIN"/>
</dbReference>
<dbReference type="Gene3D" id="3.40.50.80">
    <property type="entry name" value="Nucleotide-binding domain of ferredoxin-NADP reductase (FNR) module"/>
    <property type="match status" value="1"/>
</dbReference>
<dbReference type="InterPro" id="IPR029039">
    <property type="entry name" value="Flavoprotein-like_sf"/>
</dbReference>
<dbReference type="SUPFAM" id="SSF63380">
    <property type="entry name" value="Riboflavin synthase domain-like"/>
    <property type="match status" value="1"/>
</dbReference>
<dbReference type="Gene3D" id="3.40.50.360">
    <property type="match status" value="1"/>
</dbReference>
<dbReference type="InterPro" id="IPR044043">
    <property type="entry name" value="VanA_C_cat"/>
</dbReference>
<gene>
    <name evidence="19" type="ORF">HFQ13_07775</name>
</gene>
<comment type="caution">
    <text evidence="19">The sequence shown here is derived from an EMBL/GenBank/DDBJ whole genome shotgun (WGS) entry which is preliminary data.</text>
</comment>
<keyword evidence="7" id="KW-0479">Metal-binding</keyword>
<dbReference type="InterPro" id="IPR039261">
    <property type="entry name" value="FNR_nucleotide-bd"/>
</dbReference>
<keyword evidence="6" id="KW-0001">2Fe-2S</keyword>
<dbReference type="PANTHER" id="PTHR19384:SF128">
    <property type="entry name" value="NADPH OXIDOREDUCTASE A"/>
    <property type="match status" value="1"/>
</dbReference>
<dbReference type="GO" id="GO:0005829">
    <property type="term" value="C:cytosol"/>
    <property type="evidence" value="ECO:0007669"/>
    <property type="project" value="TreeGrafter"/>
</dbReference>
<dbReference type="EC" id="1.8.1.2" evidence="3"/>
<dbReference type="InterPro" id="IPR001709">
    <property type="entry name" value="Flavoprot_Pyr_Nucl_cyt_Rdtase"/>
</dbReference>
<dbReference type="GO" id="GO:0050660">
    <property type="term" value="F:flavin adenine dinucleotide binding"/>
    <property type="evidence" value="ECO:0007669"/>
    <property type="project" value="TreeGrafter"/>
</dbReference>
<dbReference type="InterPro" id="IPR017938">
    <property type="entry name" value="Riboflavin_synthase-like_b-brl"/>
</dbReference>
<keyword evidence="5" id="KW-0288">FMN</keyword>
<dbReference type="InterPro" id="IPR001094">
    <property type="entry name" value="Flavdoxin-like"/>
</dbReference>
<dbReference type="PROSITE" id="PS51384">
    <property type="entry name" value="FAD_FR"/>
    <property type="match status" value="1"/>
</dbReference>
<dbReference type="InterPro" id="IPR017927">
    <property type="entry name" value="FAD-bd_FR_type"/>
</dbReference>
<dbReference type="GO" id="GO:0004783">
    <property type="term" value="F:sulfite reductase (NADPH) activity"/>
    <property type="evidence" value="ECO:0007669"/>
    <property type="project" value="UniProtKB-EC"/>
</dbReference>
<dbReference type="Pfam" id="PF00355">
    <property type="entry name" value="Rieske"/>
    <property type="match status" value="1"/>
</dbReference>
<reference evidence="19" key="1">
    <citation type="journal article" date="2021" name="ISME J.">
        <title>Genomic evolution of the class Acidithiobacillia: deep-branching Proteobacteria living in extreme acidic conditions.</title>
        <authorList>
            <person name="Moya-Beltran A."/>
            <person name="Beard S."/>
            <person name="Rojas-Villalobos C."/>
            <person name="Issotta F."/>
            <person name="Gallardo Y."/>
            <person name="Ulloa R."/>
            <person name="Giaveno A."/>
            <person name="Degli Esposti M."/>
            <person name="Johnson D.B."/>
            <person name="Quatrini R."/>
        </authorList>
    </citation>
    <scope>NUCLEOTIDE SEQUENCE</scope>
    <source>
        <strain evidence="19">VAN18-1</strain>
    </source>
</reference>
<keyword evidence="11" id="KW-0560">Oxidoreductase</keyword>
<dbReference type="AlphaFoldDB" id="A0AAE2YPZ2"/>
<feature type="domain" description="FAD-binding FR-type" evidence="18">
    <location>
        <begin position="523"/>
        <end position="695"/>
    </location>
</feature>
<feature type="domain" description="Rieske" evidence="17">
    <location>
        <begin position="19"/>
        <end position="122"/>
    </location>
</feature>
<evidence type="ECO:0000256" key="15">
    <source>
        <dbReference type="ARBA" id="ARBA00052219"/>
    </source>
</evidence>
<organism evidence="19 20">
    <name type="scientific">Igneacidithiobacillus copahuensis</name>
    <dbReference type="NCBI Taxonomy" id="2724909"/>
    <lineage>
        <taxon>Bacteria</taxon>
        <taxon>Pseudomonadati</taxon>
        <taxon>Pseudomonadota</taxon>
        <taxon>Acidithiobacillia</taxon>
        <taxon>Acidithiobacillales</taxon>
        <taxon>Acidithiobacillaceae</taxon>
        <taxon>Igneacidithiobacillus</taxon>
    </lineage>
</organism>
<evidence type="ECO:0000256" key="14">
    <source>
        <dbReference type="ARBA" id="ARBA00023192"/>
    </source>
</evidence>
<keyword evidence="13" id="KW-0411">Iron-sulfur</keyword>
<feature type="domain" description="Flavodoxin-like" evidence="16">
    <location>
        <begin position="358"/>
        <end position="496"/>
    </location>
</feature>
<keyword evidence="8" id="KW-0274">FAD</keyword>
<keyword evidence="10" id="KW-0249">Electron transport</keyword>
<evidence type="ECO:0000259" key="16">
    <source>
        <dbReference type="PROSITE" id="PS50902"/>
    </source>
</evidence>
<evidence type="ECO:0000256" key="9">
    <source>
        <dbReference type="ARBA" id="ARBA00022857"/>
    </source>
</evidence>
<comment type="catalytic activity">
    <reaction evidence="15">
        <text>hydrogen sulfide + 3 NADP(+) + 3 H2O = sulfite + 3 NADPH + 4 H(+)</text>
        <dbReference type="Rhea" id="RHEA:13801"/>
        <dbReference type="ChEBI" id="CHEBI:15377"/>
        <dbReference type="ChEBI" id="CHEBI:15378"/>
        <dbReference type="ChEBI" id="CHEBI:17359"/>
        <dbReference type="ChEBI" id="CHEBI:29919"/>
        <dbReference type="ChEBI" id="CHEBI:57783"/>
        <dbReference type="ChEBI" id="CHEBI:58349"/>
        <dbReference type="EC" id="1.8.1.2"/>
    </reaction>
</comment>
<proteinExistence type="predicted"/>
<dbReference type="Gene3D" id="1.20.990.10">
    <property type="entry name" value="NADPH-cytochrome p450 Reductase, Chain A, domain 3"/>
    <property type="match status" value="2"/>
</dbReference>
<dbReference type="PANTHER" id="PTHR19384">
    <property type="entry name" value="NITRIC OXIDE SYNTHASE-RELATED"/>
    <property type="match status" value="1"/>
</dbReference>
<name>A0AAE2YPZ2_9PROT</name>
<evidence type="ECO:0000256" key="3">
    <source>
        <dbReference type="ARBA" id="ARBA00012604"/>
    </source>
</evidence>
<keyword evidence="20" id="KW-1185">Reference proteome</keyword>
<dbReference type="PROSITE" id="PS50902">
    <property type="entry name" value="FLAVODOXIN_LIKE"/>
    <property type="match status" value="1"/>
</dbReference>
<dbReference type="GO" id="GO:0019344">
    <property type="term" value="P:cysteine biosynthetic process"/>
    <property type="evidence" value="ECO:0007669"/>
    <property type="project" value="UniProtKB-KW"/>
</dbReference>
<keyword evidence="14" id="KW-0198">Cysteine biosynthesis</keyword>
<comment type="cofactor">
    <cofactor evidence="2">
        <name>FAD</name>
        <dbReference type="ChEBI" id="CHEBI:57692"/>
    </cofactor>
</comment>
<evidence type="ECO:0000256" key="2">
    <source>
        <dbReference type="ARBA" id="ARBA00001974"/>
    </source>
</evidence>
<evidence type="ECO:0000313" key="20">
    <source>
        <dbReference type="Proteomes" id="UP001197378"/>
    </source>
</evidence>
<keyword evidence="9" id="KW-0521">NADP</keyword>
<dbReference type="Gene3D" id="3.90.380.10">
    <property type="entry name" value="Naphthalene 1,2-dioxygenase Alpha Subunit, Chain A, domain 1"/>
    <property type="match status" value="1"/>
</dbReference>
<dbReference type="Proteomes" id="UP001197378">
    <property type="component" value="Unassembled WGS sequence"/>
</dbReference>
<dbReference type="SUPFAM" id="SSF55961">
    <property type="entry name" value="Bet v1-like"/>
    <property type="match status" value="1"/>
</dbReference>
<dbReference type="CDD" id="cd03469">
    <property type="entry name" value="Rieske_RO_Alpha_N"/>
    <property type="match status" value="1"/>
</dbReference>
<dbReference type="Gene3D" id="2.40.30.10">
    <property type="entry name" value="Translation factors"/>
    <property type="match status" value="2"/>
</dbReference>
<dbReference type="InterPro" id="IPR008254">
    <property type="entry name" value="Flavodoxin/NO_synth"/>
</dbReference>
<accession>A0AAE2YPZ2</accession>
<evidence type="ECO:0000256" key="13">
    <source>
        <dbReference type="ARBA" id="ARBA00023014"/>
    </source>
</evidence>
<comment type="cofactor">
    <cofactor evidence="1">
        <name>FMN</name>
        <dbReference type="ChEBI" id="CHEBI:58210"/>
    </cofactor>
</comment>
<evidence type="ECO:0000256" key="4">
    <source>
        <dbReference type="ARBA" id="ARBA00022630"/>
    </source>
</evidence>
<evidence type="ECO:0000256" key="10">
    <source>
        <dbReference type="ARBA" id="ARBA00022982"/>
    </source>
</evidence>
<keyword evidence="12" id="KW-0408">Iron</keyword>
<evidence type="ECO:0000313" key="19">
    <source>
        <dbReference type="EMBL" id="MBU2788101.1"/>
    </source>
</evidence>
<dbReference type="SUPFAM" id="SSF50022">
    <property type="entry name" value="ISP domain"/>
    <property type="match status" value="1"/>
</dbReference>
<evidence type="ECO:0000256" key="12">
    <source>
        <dbReference type="ARBA" id="ARBA00023004"/>
    </source>
</evidence>
<dbReference type="Pfam" id="PF00175">
    <property type="entry name" value="NAD_binding_1"/>
    <property type="match status" value="1"/>
</dbReference>
<dbReference type="InterPro" id="IPR023173">
    <property type="entry name" value="NADPH_Cyt_P450_Rdtase_alpha"/>
</dbReference>
<dbReference type="Pfam" id="PF19112">
    <property type="entry name" value="VanA_C"/>
    <property type="match status" value="1"/>
</dbReference>
<evidence type="ECO:0000256" key="8">
    <source>
        <dbReference type="ARBA" id="ARBA00022827"/>
    </source>
</evidence>
<dbReference type="InterPro" id="IPR036922">
    <property type="entry name" value="Rieske_2Fe-2S_sf"/>
</dbReference>
<keyword evidence="10" id="KW-0813">Transport</keyword>
<dbReference type="EMBL" id="JAAXYO010000107">
    <property type="protein sequence ID" value="MBU2788101.1"/>
    <property type="molecule type" value="Genomic_DNA"/>
</dbReference>
<dbReference type="SUPFAM" id="SSF52343">
    <property type="entry name" value="Ferredoxin reductase-like, C-terminal NADP-linked domain"/>
    <property type="match status" value="1"/>
</dbReference>
<dbReference type="Pfam" id="PF00258">
    <property type="entry name" value="Flavodoxin_1"/>
    <property type="match status" value="1"/>
</dbReference>
<protein>
    <recommendedName>
        <fullName evidence="3">assimilatory sulfite reductase (NADPH)</fullName>
        <ecNumber evidence="3">1.8.1.2</ecNumber>
    </recommendedName>
</protein>
<evidence type="ECO:0000259" key="17">
    <source>
        <dbReference type="PROSITE" id="PS51296"/>
    </source>
</evidence>
<evidence type="ECO:0000256" key="11">
    <source>
        <dbReference type="ARBA" id="ARBA00023002"/>
    </source>
</evidence>
<evidence type="ECO:0000256" key="7">
    <source>
        <dbReference type="ARBA" id="ARBA00022723"/>
    </source>
</evidence>
<dbReference type="GO" id="GO:0046872">
    <property type="term" value="F:metal ion binding"/>
    <property type="evidence" value="ECO:0007669"/>
    <property type="project" value="UniProtKB-KW"/>
</dbReference>
<dbReference type="SUPFAM" id="SSF52218">
    <property type="entry name" value="Flavoproteins"/>
    <property type="match status" value="1"/>
</dbReference>
<dbReference type="PROSITE" id="PS51296">
    <property type="entry name" value="RIESKE"/>
    <property type="match status" value="1"/>
</dbReference>